<dbReference type="InterPro" id="IPR023234">
    <property type="entry name" value="NarG-like_domain"/>
</dbReference>
<organism evidence="9 10">
    <name type="scientific">Nocardia nova</name>
    <dbReference type="NCBI Taxonomy" id="37330"/>
    <lineage>
        <taxon>Bacteria</taxon>
        <taxon>Bacillati</taxon>
        <taxon>Actinomycetota</taxon>
        <taxon>Actinomycetes</taxon>
        <taxon>Mycobacteriales</taxon>
        <taxon>Nocardiaceae</taxon>
        <taxon>Nocardia</taxon>
    </lineage>
</organism>
<comment type="subcellular location">
    <subcellularLocation>
        <location evidence="1">Cell membrane</location>
        <topology evidence="1">Multi-pass membrane protein</topology>
    </subcellularLocation>
</comment>
<evidence type="ECO:0000256" key="6">
    <source>
        <dbReference type="ARBA" id="ARBA00023136"/>
    </source>
</evidence>
<evidence type="ECO:0000256" key="5">
    <source>
        <dbReference type="ARBA" id="ARBA00023002"/>
    </source>
</evidence>
<feature type="transmembrane region" description="Helical" evidence="7">
    <location>
        <begin position="20"/>
        <end position="37"/>
    </location>
</feature>
<name>A0A2T2YQ17_9NOCA</name>
<keyword evidence="3 7" id="KW-0812">Transmembrane</keyword>
<evidence type="ECO:0000313" key="9">
    <source>
        <dbReference type="EMBL" id="PSR57617.1"/>
    </source>
</evidence>
<feature type="domain" description="NarG-like" evidence="8">
    <location>
        <begin position="2"/>
        <end position="38"/>
    </location>
</feature>
<dbReference type="AlphaFoldDB" id="A0A2T2YQ17"/>
<evidence type="ECO:0000259" key="8">
    <source>
        <dbReference type="Pfam" id="PF02665"/>
    </source>
</evidence>
<keyword evidence="4 7" id="KW-1133">Transmembrane helix</keyword>
<proteinExistence type="predicted"/>
<dbReference type="Proteomes" id="UP000241647">
    <property type="component" value="Unassembled WGS sequence"/>
</dbReference>
<dbReference type="GO" id="GO:0005886">
    <property type="term" value="C:plasma membrane"/>
    <property type="evidence" value="ECO:0007669"/>
    <property type="project" value="UniProtKB-SubCell"/>
</dbReference>
<dbReference type="Pfam" id="PF02665">
    <property type="entry name" value="Nitrate_red_gam"/>
    <property type="match status" value="1"/>
</dbReference>
<feature type="non-terminal residue" evidence="9">
    <location>
        <position position="38"/>
    </location>
</feature>
<evidence type="ECO:0000313" key="10">
    <source>
        <dbReference type="Proteomes" id="UP000241647"/>
    </source>
</evidence>
<dbReference type="SUPFAM" id="SSF103501">
    <property type="entry name" value="Respiratory nitrate reductase 1 gamma chain"/>
    <property type="match status" value="1"/>
</dbReference>
<keyword evidence="5" id="KW-0560">Oxidoreductase</keyword>
<protein>
    <submittedName>
        <fullName evidence="9">Respiratory nitrate reductase subunit gamma</fullName>
    </submittedName>
</protein>
<sequence length="38" mass="4274">MWFRGLFGGNPEVSSMVGAPLIYQIHATAAWAIWIVWP</sequence>
<keyword evidence="6 7" id="KW-0472">Membrane</keyword>
<gene>
    <name evidence="9" type="ORF">C8259_34225</name>
</gene>
<evidence type="ECO:0000256" key="2">
    <source>
        <dbReference type="ARBA" id="ARBA00022475"/>
    </source>
</evidence>
<keyword evidence="2" id="KW-1003">Cell membrane</keyword>
<comment type="caution">
    <text evidence="9">The sequence shown here is derived from an EMBL/GenBank/DDBJ whole genome shotgun (WGS) entry which is preliminary data.</text>
</comment>
<accession>A0A2T2YQ17</accession>
<dbReference type="InterPro" id="IPR036197">
    <property type="entry name" value="NarG-like_sf"/>
</dbReference>
<dbReference type="EMBL" id="PYHS01000036">
    <property type="protein sequence ID" value="PSR57617.1"/>
    <property type="molecule type" value="Genomic_DNA"/>
</dbReference>
<evidence type="ECO:0000256" key="4">
    <source>
        <dbReference type="ARBA" id="ARBA00022989"/>
    </source>
</evidence>
<evidence type="ECO:0000256" key="1">
    <source>
        <dbReference type="ARBA" id="ARBA00004651"/>
    </source>
</evidence>
<dbReference type="GO" id="GO:0016491">
    <property type="term" value="F:oxidoreductase activity"/>
    <property type="evidence" value="ECO:0007669"/>
    <property type="project" value="UniProtKB-KW"/>
</dbReference>
<reference evidence="9 10" key="1">
    <citation type="submission" date="2018-02" db="EMBL/GenBank/DDBJ databases">
        <title>8 Nocardia nova and 1 Nocardia cyriacigeorgica strain used for evolution to TMP-SMX.</title>
        <authorList>
            <person name="Mehta H."/>
            <person name="Weng J."/>
            <person name="Shamoo Y."/>
        </authorList>
    </citation>
    <scope>NUCLEOTIDE SEQUENCE [LARGE SCALE GENOMIC DNA]</scope>
    <source>
        <strain evidence="9 10">ATCC 33727</strain>
    </source>
</reference>
<evidence type="ECO:0000256" key="7">
    <source>
        <dbReference type="SAM" id="Phobius"/>
    </source>
</evidence>
<evidence type="ECO:0000256" key="3">
    <source>
        <dbReference type="ARBA" id="ARBA00022692"/>
    </source>
</evidence>